<reference evidence="1 2" key="1">
    <citation type="submission" date="2020-09" db="EMBL/GenBank/DDBJ databases">
        <title>Paenibacillus sp. strain PR3 16S rRNA gene Genome sequencing and assembly.</title>
        <authorList>
            <person name="Kim J."/>
        </authorList>
    </citation>
    <scope>NUCLEOTIDE SEQUENCE [LARGE SCALE GENOMIC DNA]</scope>
    <source>
        <strain evidence="1 2">PR3</strain>
    </source>
</reference>
<evidence type="ECO:0000313" key="2">
    <source>
        <dbReference type="Proteomes" id="UP000609346"/>
    </source>
</evidence>
<keyword evidence="2" id="KW-1185">Reference proteome</keyword>
<comment type="caution">
    <text evidence="1">The sequence shown here is derived from an EMBL/GenBank/DDBJ whole genome shotgun (WGS) entry which is preliminary data.</text>
</comment>
<accession>A0ABR8N5U2</accession>
<protein>
    <submittedName>
        <fullName evidence="1">Sigma factor G inhibitor Gin</fullName>
    </submittedName>
</protein>
<dbReference type="InterPro" id="IPR019700">
    <property type="entry name" value="Sigma-G_inhibitor_Gin"/>
</dbReference>
<dbReference type="RefSeq" id="WP_191207131.1">
    <property type="nucleotide sequence ID" value="NZ_JACXZA010000012.1"/>
</dbReference>
<organism evidence="1 2">
    <name type="scientific">Paenibacillus terricola</name>
    <dbReference type="NCBI Taxonomy" id="2763503"/>
    <lineage>
        <taxon>Bacteria</taxon>
        <taxon>Bacillati</taxon>
        <taxon>Bacillota</taxon>
        <taxon>Bacilli</taxon>
        <taxon>Bacillales</taxon>
        <taxon>Paenibacillaceae</taxon>
        <taxon>Paenibacillus</taxon>
    </lineage>
</organism>
<dbReference type="Pfam" id="PF10764">
    <property type="entry name" value="Gin"/>
    <property type="match status" value="1"/>
</dbReference>
<name>A0ABR8N5U2_9BACL</name>
<proteinExistence type="predicted"/>
<dbReference type="EMBL" id="JACXZA010000012">
    <property type="protein sequence ID" value="MBD3922837.1"/>
    <property type="molecule type" value="Genomic_DNA"/>
</dbReference>
<sequence length="64" mass="7523">MEEAKHICKCIICGEMKGEDEGIRIVTEFICDDCEIDIVATDVLDEKYPFYIHQMKQIWIQRNA</sequence>
<dbReference type="Proteomes" id="UP000609346">
    <property type="component" value="Unassembled WGS sequence"/>
</dbReference>
<gene>
    <name evidence="1" type="ORF">H8B09_29270</name>
</gene>
<evidence type="ECO:0000313" key="1">
    <source>
        <dbReference type="EMBL" id="MBD3922837.1"/>
    </source>
</evidence>